<organism evidence="1 2">
    <name type="scientific">Xanthomonas oryzae pv. oryzicola (strain BLS256)</name>
    <dbReference type="NCBI Taxonomy" id="383407"/>
    <lineage>
        <taxon>Bacteria</taxon>
        <taxon>Pseudomonadati</taxon>
        <taxon>Pseudomonadota</taxon>
        <taxon>Gammaproteobacteria</taxon>
        <taxon>Lysobacterales</taxon>
        <taxon>Lysobacteraceae</taxon>
        <taxon>Xanthomonas</taxon>
    </lineage>
</organism>
<accession>G7THZ2</accession>
<dbReference type="HOGENOM" id="CLU_079367_0_0_6"/>
<reference evidence="1 2" key="1">
    <citation type="journal article" date="2011" name="J. Bacteriol.">
        <title>Two new complete genome sequences offer insight into host and tissue specificity of plant pathogenic Xanthomonas spp.</title>
        <authorList>
            <person name="Bogdanove A.J."/>
            <person name="Koebnik R."/>
            <person name="Lu H."/>
            <person name="Furutani A."/>
            <person name="Angiuoli S.V."/>
            <person name="Patil P.B."/>
            <person name="Van Sluys M.A."/>
            <person name="Ryan R.P."/>
            <person name="Meyer D.F."/>
            <person name="Han S.W."/>
            <person name="Aparna G."/>
            <person name="Rajaram M."/>
            <person name="Delcher A.L."/>
            <person name="Phillippy A.M."/>
            <person name="Puiu D."/>
            <person name="Schatz M.C."/>
            <person name="Shumway M."/>
            <person name="Sommer D.D."/>
            <person name="Trapnell C."/>
            <person name="Benahmed F."/>
            <person name="Dimitrov G."/>
            <person name="Madupu R."/>
            <person name="Radune D."/>
            <person name="Sullivan S."/>
            <person name="Jha G."/>
            <person name="Ishihara H."/>
            <person name="Lee S.W."/>
            <person name="Pandey A."/>
            <person name="Sharma V."/>
            <person name="Sriariyanun M."/>
            <person name="Szurek B."/>
            <person name="Vera-Cruz C.M."/>
            <person name="Dorman K.S."/>
            <person name="Ronald P.C."/>
            <person name="Verdier V."/>
            <person name="Dow J.M."/>
            <person name="Sonti R.V."/>
            <person name="Tsuge S."/>
            <person name="Brendel V.P."/>
            <person name="Rabinowicz P.D."/>
            <person name="Leach J.E."/>
            <person name="White F.F."/>
            <person name="Salzberg S.L."/>
        </authorList>
    </citation>
    <scope>NUCLEOTIDE SEQUENCE [LARGE SCALE GENOMIC DNA]</scope>
    <source>
        <strain evidence="1 2">BLS256</strain>
    </source>
</reference>
<evidence type="ECO:0000313" key="1">
    <source>
        <dbReference type="EMBL" id="AEQ94326.1"/>
    </source>
</evidence>
<gene>
    <name evidence="1" type="ORF">XOC_0064</name>
</gene>
<proteinExistence type="predicted"/>
<dbReference type="AlphaFoldDB" id="G7THZ2"/>
<evidence type="ECO:0000313" key="2">
    <source>
        <dbReference type="Proteomes" id="UP000008851"/>
    </source>
</evidence>
<sequence length="264" mass="29438">MQRMRQSRQLRPGRIGGGVFPDLKHSRDLHISGVAEWAEMESRLQQAVFDGVPTYLRQYPQALISPLMVQMSTADGTPHRLVAEDIVQMSDQALSDLARTCLRPGAINLQWYTADQGGYPYWHCELYPRDASADRLHRHLLWTLYLNDDFAQDETEFLFQQRKPPPRTGSLLIAPTAFTHTHRGNRSVDGDKFIATSWIPFQSAQALYGGKSGLGNRNGGAFRCCCCVADSPLAIRPVATAPCTGSQRLCSLLSPVRVACIAHR</sequence>
<dbReference type="KEGG" id="xor:XOC_0064"/>
<dbReference type="eggNOG" id="COG3751">
    <property type="taxonomic scope" value="Bacteria"/>
</dbReference>
<dbReference type="Proteomes" id="UP000008851">
    <property type="component" value="Chromosome"/>
</dbReference>
<name>G7THZ2_XANOB</name>
<protein>
    <recommendedName>
        <fullName evidence="3">Prolyl 4-hydroxylase alpha subunit Fe(2+) 2OG dioxygenase domain-containing protein</fullName>
    </recommendedName>
</protein>
<evidence type="ECO:0008006" key="3">
    <source>
        <dbReference type="Google" id="ProtNLM"/>
    </source>
</evidence>
<dbReference type="Gene3D" id="2.60.120.620">
    <property type="entry name" value="q2cbj1_9rhob like domain"/>
    <property type="match status" value="1"/>
</dbReference>
<dbReference type="EMBL" id="CP003057">
    <property type="protein sequence ID" value="AEQ94326.1"/>
    <property type="molecule type" value="Genomic_DNA"/>
</dbReference>